<dbReference type="PANTHER" id="PTHR43031">
    <property type="entry name" value="FAD-DEPENDENT OXIDOREDUCTASE"/>
    <property type="match status" value="1"/>
</dbReference>
<dbReference type="EMBL" id="JAPFPW010000002">
    <property type="protein sequence ID" value="MCW7752809.1"/>
    <property type="molecule type" value="Genomic_DNA"/>
</dbReference>
<dbReference type="PROSITE" id="PS50206">
    <property type="entry name" value="RHODANESE_3"/>
    <property type="match status" value="1"/>
</dbReference>
<dbReference type="InterPro" id="IPR009078">
    <property type="entry name" value="Ferritin-like_SF"/>
</dbReference>
<comment type="caution">
    <text evidence="2">The sequence shown here is derived from an EMBL/GenBank/DDBJ whole genome shotgun (WGS) entry which is preliminary data.</text>
</comment>
<dbReference type="Gene3D" id="1.20.1260.10">
    <property type="match status" value="1"/>
</dbReference>
<dbReference type="CDD" id="cd00158">
    <property type="entry name" value="RHOD"/>
    <property type="match status" value="1"/>
</dbReference>
<dbReference type="InterPro" id="IPR036873">
    <property type="entry name" value="Rhodanese-like_dom_sf"/>
</dbReference>
<dbReference type="Pfam" id="PF00581">
    <property type="entry name" value="Rhodanese"/>
    <property type="match status" value="1"/>
</dbReference>
<dbReference type="SMART" id="SM00450">
    <property type="entry name" value="RHOD"/>
    <property type="match status" value="1"/>
</dbReference>
<name>A0ABT3N5S7_9BACT</name>
<organism evidence="2 3">
    <name type="scientific">Desulfobotulus pelophilus</name>
    <dbReference type="NCBI Taxonomy" id="2823377"/>
    <lineage>
        <taxon>Bacteria</taxon>
        <taxon>Pseudomonadati</taxon>
        <taxon>Thermodesulfobacteriota</taxon>
        <taxon>Desulfobacteria</taxon>
        <taxon>Desulfobacterales</taxon>
        <taxon>Desulfobacteraceae</taxon>
        <taxon>Desulfobotulus</taxon>
    </lineage>
</organism>
<dbReference type="SUPFAM" id="SSF52821">
    <property type="entry name" value="Rhodanese/Cell cycle control phosphatase"/>
    <property type="match status" value="1"/>
</dbReference>
<dbReference type="PANTHER" id="PTHR43031:SF1">
    <property type="entry name" value="PYRIDINE NUCLEOTIDE-DISULPHIDE OXIDOREDUCTASE"/>
    <property type="match status" value="1"/>
</dbReference>
<sequence length="274" mass="30761">MKTEAFERMWPEDVATYMKARKEKAYLLVDVREDSEYGEEHIPGALHLPLSEVPSRIASFVKDAERELIFYCARGVRSEAAAIMGREVLGPELRIISMTGGMAAWESGIVESPPDLSLFYGNLMEGTHLQRAMALEKGAEFFYGLLAERWGQFPLGDVFAKMGRDEVAHARILWRFMREEGSFEAVYGNLTTDFAESGERLNDLAEQLEAFTGAACAEVLETALRVELMAYDLYRNLGESAQGEERDAFMTLAQAEKAHMVRLGDAFALCEESR</sequence>
<dbReference type="InterPro" id="IPR050229">
    <property type="entry name" value="GlpE_sulfurtransferase"/>
</dbReference>
<evidence type="ECO:0000313" key="3">
    <source>
        <dbReference type="Proteomes" id="UP001209681"/>
    </source>
</evidence>
<accession>A0ABT3N5S7</accession>
<proteinExistence type="predicted"/>
<dbReference type="InterPro" id="IPR001307">
    <property type="entry name" value="Thiosulphate_STrfase_CS"/>
</dbReference>
<dbReference type="PROSITE" id="PS00380">
    <property type="entry name" value="RHODANESE_1"/>
    <property type="match status" value="1"/>
</dbReference>
<dbReference type="Gene3D" id="3.40.250.10">
    <property type="entry name" value="Rhodanese-like domain"/>
    <property type="match status" value="1"/>
</dbReference>
<protein>
    <submittedName>
        <fullName evidence="2">Rhodanese-like domain-containing protein</fullName>
    </submittedName>
</protein>
<dbReference type="InterPro" id="IPR001763">
    <property type="entry name" value="Rhodanese-like_dom"/>
</dbReference>
<dbReference type="RefSeq" id="WP_265423671.1">
    <property type="nucleotide sequence ID" value="NZ_JAPFPW010000002.1"/>
</dbReference>
<dbReference type="SUPFAM" id="SSF47240">
    <property type="entry name" value="Ferritin-like"/>
    <property type="match status" value="1"/>
</dbReference>
<keyword evidence="3" id="KW-1185">Reference proteome</keyword>
<evidence type="ECO:0000313" key="2">
    <source>
        <dbReference type="EMBL" id="MCW7752809.1"/>
    </source>
</evidence>
<dbReference type="Proteomes" id="UP001209681">
    <property type="component" value="Unassembled WGS sequence"/>
</dbReference>
<gene>
    <name evidence="2" type="ORF">OOT00_02270</name>
</gene>
<feature type="domain" description="Rhodanese" evidence="1">
    <location>
        <begin position="22"/>
        <end position="107"/>
    </location>
</feature>
<reference evidence="2 3" key="1">
    <citation type="submission" date="2022-11" db="EMBL/GenBank/DDBJ databases">
        <title>Desulfobotulus tamanensis H1 sp. nov. - anaerobic, alkaliphilic, sulphate reducing bacterium isolated from terrestrial mud volcano.</title>
        <authorList>
            <person name="Frolova A."/>
            <person name="Merkel A.Y."/>
            <person name="Slobodkin A.I."/>
        </authorList>
    </citation>
    <scope>NUCLEOTIDE SEQUENCE [LARGE SCALE GENOMIC DNA]</scope>
    <source>
        <strain evidence="2 3">H1</strain>
    </source>
</reference>
<evidence type="ECO:0000259" key="1">
    <source>
        <dbReference type="PROSITE" id="PS50206"/>
    </source>
</evidence>
<dbReference type="InterPro" id="IPR012347">
    <property type="entry name" value="Ferritin-like"/>
</dbReference>